<gene>
    <name evidence="2" type="ORF">IFR04_004023</name>
</gene>
<proteinExistence type="predicted"/>
<sequence length="248" mass="28720">MDSKSQQQSTPMQWPQAYIPTPISLSQTPQPSPQRQSTNAKGSIAAMDSNSQYHSPQLPQQQPYAATPIAHTPKTKQEFNSPNPMPVLTSAFQPHFPLPQYPQPSMATPMTQTPPIKQEPNHQPPFITMASGFFQPQPQEFPQPQPQPYIVAPIPQTPPHYQFTATEHTFLDLLMTERERAIRNKTAYHAWEGYADQFEYEFHWRPDPKVVQAWNAEYEFNVGFWWGLHPEGQLDVRNSRRRYQEPQW</sequence>
<dbReference type="AlphaFoldDB" id="A0A8H7WDD4"/>
<dbReference type="Proteomes" id="UP000664132">
    <property type="component" value="Unassembled WGS sequence"/>
</dbReference>
<feature type="compositionally biased region" description="Polar residues" evidence="1">
    <location>
        <begin position="1"/>
        <end position="13"/>
    </location>
</feature>
<dbReference type="EMBL" id="JAFJYH010000043">
    <property type="protein sequence ID" value="KAG4422801.1"/>
    <property type="molecule type" value="Genomic_DNA"/>
</dbReference>
<dbReference type="OrthoDB" id="3561770at2759"/>
<evidence type="ECO:0000313" key="3">
    <source>
        <dbReference type="Proteomes" id="UP000664132"/>
    </source>
</evidence>
<protein>
    <submittedName>
        <fullName evidence="2">Uncharacterized protein</fullName>
    </submittedName>
</protein>
<keyword evidence="3" id="KW-1185">Reference proteome</keyword>
<evidence type="ECO:0000313" key="2">
    <source>
        <dbReference type="EMBL" id="KAG4422801.1"/>
    </source>
</evidence>
<feature type="compositionally biased region" description="Polar residues" evidence="1">
    <location>
        <begin position="48"/>
        <end position="60"/>
    </location>
</feature>
<comment type="caution">
    <text evidence="2">The sequence shown here is derived from an EMBL/GenBank/DDBJ whole genome shotgun (WGS) entry which is preliminary data.</text>
</comment>
<feature type="compositionally biased region" description="Low complexity" evidence="1">
    <location>
        <begin position="20"/>
        <end position="38"/>
    </location>
</feature>
<reference evidence="2" key="1">
    <citation type="submission" date="2021-02" db="EMBL/GenBank/DDBJ databases">
        <title>Genome sequence Cadophora malorum strain M34.</title>
        <authorList>
            <person name="Stefanovic E."/>
            <person name="Vu D."/>
            <person name="Scully C."/>
            <person name="Dijksterhuis J."/>
            <person name="Roader J."/>
            <person name="Houbraken J."/>
        </authorList>
    </citation>
    <scope>NUCLEOTIDE SEQUENCE</scope>
    <source>
        <strain evidence="2">M34</strain>
    </source>
</reference>
<feature type="region of interest" description="Disordered" evidence="1">
    <location>
        <begin position="1"/>
        <end position="60"/>
    </location>
</feature>
<organism evidence="2 3">
    <name type="scientific">Cadophora malorum</name>
    <dbReference type="NCBI Taxonomy" id="108018"/>
    <lineage>
        <taxon>Eukaryota</taxon>
        <taxon>Fungi</taxon>
        <taxon>Dikarya</taxon>
        <taxon>Ascomycota</taxon>
        <taxon>Pezizomycotina</taxon>
        <taxon>Leotiomycetes</taxon>
        <taxon>Helotiales</taxon>
        <taxon>Ploettnerulaceae</taxon>
        <taxon>Cadophora</taxon>
    </lineage>
</organism>
<name>A0A8H7WDD4_9HELO</name>
<evidence type="ECO:0000256" key="1">
    <source>
        <dbReference type="SAM" id="MobiDB-lite"/>
    </source>
</evidence>
<accession>A0A8H7WDD4</accession>